<evidence type="ECO:0000313" key="2">
    <source>
        <dbReference type="EMBL" id="SDW34299.1"/>
    </source>
</evidence>
<dbReference type="Gene3D" id="2.60.120.260">
    <property type="entry name" value="Galactose-binding domain-like"/>
    <property type="match status" value="1"/>
</dbReference>
<reference evidence="2 3" key="1">
    <citation type="submission" date="2016-10" db="EMBL/GenBank/DDBJ databases">
        <authorList>
            <person name="Varghese N."/>
            <person name="Submissions S."/>
        </authorList>
    </citation>
    <scope>NUCLEOTIDE SEQUENCE [LARGE SCALE GENOMIC DNA]</scope>
    <source>
        <strain evidence="2 3">DSM 25353</strain>
    </source>
</reference>
<evidence type="ECO:0000259" key="1">
    <source>
        <dbReference type="PROSITE" id="PS50022"/>
    </source>
</evidence>
<feature type="domain" description="F5/8 type C" evidence="1">
    <location>
        <begin position="259"/>
        <end position="403"/>
    </location>
</feature>
<dbReference type="RefSeq" id="WP_092722064.1">
    <property type="nucleotide sequence ID" value="NZ_FNNO01000002.1"/>
</dbReference>
<dbReference type="InterPro" id="IPR008979">
    <property type="entry name" value="Galactose-bd-like_sf"/>
</dbReference>
<dbReference type="PROSITE" id="PS51257">
    <property type="entry name" value="PROKAR_LIPOPROTEIN"/>
    <property type="match status" value="1"/>
</dbReference>
<dbReference type="InterPro" id="IPR000421">
    <property type="entry name" value="FA58C"/>
</dbReference>
<gene>
    <name evidence="2" type="ORF">SAMN05444410_10245</name>
</gene>
<organism evidence="2 3">
    <name type="scientific">Hydrobacter penzbergensis</name>
    <dbReference type="NCBI Taxonomy" id="1235997"/>
    <lineage>
        <taxon>Bacteria</taxon>
        <taxon>Pseudomonadati</taxon>
        <taxon>Bacteroidota</taxon>
        <taxon>Chitinophagia</taxon>
        <taxon>Chitinophagales</taxon>
        <taxon>Chitinophagaceae</taxon>
        <taxon>Hydrobacter</taxon>
    </lineage>
</organism>
<dbReference type="SUPFAM" id="SSF49785">
    <property type="entry name" value="Galactose-binding domain-like"/>
    <property type="match status" value="1"/>
</dbReference>
<comment type="caution">
    <text evidence="2">The sequence shown here is derived from an EMBL/GenBank/DDBJ whole genome shotgun (WGS) entry which is preliminary data.</text>
</comment>
<sequence>MRISRLQYYIYTFLFIATFAGCTREALNKPIVTNSNPPGIVSNVQAVNQNGKAAITYSLPTDRDLLYVKAVYETSPGVKAQVVASRYTNTLTVDGFGDTLPHTIRLYAVNTSEVSSAPVEVAVQPLTPGYILARRSIQVAVTFGGFTITCNNPTKDNLAIIPMVDTAGKGAWVQTVGMDNIYSNDSLISGTIRNQPSIARNYAFVVRDKWLHYSDTLFLTLTPWFEQMLDKSKWSTLTLPNDATILNNGGWCYPYYMWDGDYHPTWPRTYFTVESATKPQTVTIDLGSKHTFSRLQVNPYLEVGGYYYVRGNPKDFEIWGSNSPNLSGPDILSDPTWTKLTTCHVVKPSGSPYQTETASDKTAAYNGWQFDFPVGLSGYRYIRIRSLSNWQGSYFMCISEFTLWGN</sequence>
<dbReference type="Pfam" id="PF16391">
    <property type="entry name" value="DUF5000"/>
    <property type="match status" value="1"/>
</dbReference>
<dbReference type="AlphaFoldDB" id="A0A8X8ICV7"/>
<name>A0A8X8ICV7_9BACT</name>
<dbReference type="InterPro" id="IPR033431">
    <property type="entry name" value="DUF5126"/>
</dbReference>
<dbReference type="Pfam" id="PF17166">
    <property type="entry name" value="DUF5126"/>
    <property type="match status" value="1"/>
</dbReference>
<protein>
    <recommendedName>
        <fullName evidence="1">F5/8 type C domain-containing protein</fullName>
    </recommendedName>
</protein>
<dbReference type="Proteomes" id="UP000198711">
    <property type="component" value="Unassembled WGS sequence"/>
</dbReference>
<proteinExistence type="predicted"/>
<dbReference type="EMBL" id="FNNO01000002">
    <property type="protein sequence ID" value="SDW34299.1"/>
    <property type="molecule type" value="Genomic_DNA"/>
</dbReference>
<evidence type="ECO:0000313" key="3">
    <source>
        <dbReference type="Proteomes" id="UP000198711"/>
    </source>
</evidence>
<accession>A0A8X8ICV7</accession>
<dbReference type="InterPro" id="IPR032527">
    <property type="entry name" value="DUF4959"/>
</dbReference>
<dbReference type="PROSITE" id="PS50022">
    <property type="entry name" value="FA58C_3"/>
    <property type="match status" value="1"/>
</dbReference>
<keyword evidence="3" id="KW-1185">Reference proteome</keyword>
<dbReference type="InterPro" id="IPR032164">
    <property type="entry name" value="DUF5000"/>
</dbReference>
<dbReference type="Pfam" id="PF16323">
    <property type="entry name" value="DUF4959"/>
    <property type="match status" value="1"/>
</dbReference>